<organism evidence="1 2">
    <name type="scientific">Orenia metallireducens</name>
    <dbReference type="NCBI Taxonomy" id="1413210"/>
    <lineage>
        <taxon>Bacteria</taxon>
        <taxon>Bacillati</taxon>
        <taxon>Bacillota</taxon>
        <taxon>Clostridia</taxon>
        <taxon>Halanaerobiales</taxon>
        <taxon>Halobacteroidaceae</taxon>
        <taxon>Orenia</taxon>
    </lineage>
</organism>
<proteinExistence type="predicted"/>
<gene>
    <name evidence="1" type="ORF">U472_15430</name>
</gene>
<comment type="caution">
    <text evidence="1">The sequence shown here is derived from an EMBL/GenBank/DDBJ whole genome shotgun (WGS) entry which is preliminary data.</text>
</comment>
<name>A0A1C0A6F6_9FIRM</name>
<accession>A0A1C0A6F6</accession>
<evidence type="ECO:0000313" key="2">
    <source>
        <dbReference type="Proteomes" id="UP000093514"/>
    </source>
</evidence>
<dbReference type="AlphaFoldDB" id="A0A1C0A6F6"/>
<reference evidence="2" key="1">
    <citation type="submission" date="2016-07" db="EMBL/GenBank/DDBJ databases">
        <authorList>
            <person name="Florea S."/>
            <person name="Webb J.S."/>
            <person name="Jaromczyk J."/>
            <person name="Schardl C.L."/>
        </authorList>
    </citation>
    <scope>NUCLEOTIDE SEQUENCE [LARGE SCALE GENOMIC DNA]</scope>
    <source>
        <strain evidence="2">Z6</strain>
    </source>
</reference>
<keyword evidence="2" id="KW-1185">Reference proteome</keyword>
<dbReference type="Proteomes" id="UP000093514">
    <property type="component" value="Unassembled WGS sequence"/>
</dbReference>
<protein>
    <submittedName>
        <fullName evidence="1">Uncharacterized protein</fullName>
    </submittedName>
</protein>
<sequence length="76" mass="8747">MSKADYKYEFIIKGHISKRHLTEFDKLNLIHLVGGNTKLLGRIIDQARLYSIINKFSDLGLELLMVKREDIGGDEN</sequence>
<dbReference type="OrthoDB" id="4828421at2"/>
<evidence type="ECO:0000313" key="1">
    <source>
        <dbReference type="EMBL" id="OCL25717.1"/>
    </source>
</evidence>
<dbReference type="EMBL" id="LWDV01000010">
    <property type="protein sequence ID" value="OCL25717.1"/>
    <property type="molecule type" value="Genomic_DNA"/>
</dbReference>
<dbReference type="RefSeq" id="WP_068719627.1">
    <property type="nucleotide sequence ID" value="NZ_LWDV01000010.1"/>
</dbReference>
<reference evidence="1 2" key="2">
    <citation type="submission" date="2016-08" db="EMBL/GenBank/DDBJ databases">
        <title>Orenia metallireducens sp. nov. strain Z6, a Novel Metal-reducing Firmicute from the Deep Subsurface.</title>
        <authorList>
            <person name="Maxim B.I."/>
            <person name="Kenneth K."/>
            <person name="Flynn T.M."/>
            <person name="Oloughlin E.J."/>
            <person name="Locke R.A."/>
            <person name="Weber J.R."/>
            <person name="Egan S.M."/>
            <person name="Mackie R.I."/>
            <person name="Cann I.K."/>
        </authorList>
    </citation>
    <scope>NUCLEOTIDE SEQUENCE [LARGE SCALE GENOMIC DNA]</scope>
    <source>
        <strain evidence="1 2">Z6</strain>
    </source>
</reference>